<reference evidence="8 9" key="1">
    <citation type="submission" date="2015-01" db="EMBL/GenBank/DDBJ databases">
        <title>The Genome Sequence of Cladophialophora immunda CBS83496.</title>
        <authorList>
            <consortium name="The Broad Institute Genomics Platform"/>
            <person name="Cuomo C."/>
            <person name="de Hoog S."/>
            <person name="Gorbushina A."/>
            <person name="Stielow B."/>
            <person name="Teixiera M."/>
            <person name="Abouelleil A."/>
            <person name="Chapman S.B."/>
            <person name="Priest M."/>
            <person name="Young S.K."/>
            <person name="Wortman J."/>
            <person name="Nusbaum C."/>
            <person name="Birren B."/>
        </authorList>
    </citation>
    <scope>NUCLEOTIDE SEQUENCE [LARGE SCALE GENOMIC DNA]</scope>
    <source>
        <strain evidence="8 9">CBS 83496</strain>
    </source>
</reference>
<dbReference type="Proteomes" id="UP000054466">
    <property type="component" value="Unassembled WGS sequence"/>
</dbReference>
<comment type="subunit">
    <text evidence="3">Homodimer.</text>
</comment>
<accession>A0A0D2CP94</accession>
<evidence type="ECO:0000256" key="1">
    <source>
        <dbReference type="ARBA" id="ARBA00001962"/>
    </source>
</evidence>
<evidence type="ECO:0008006" key="10">
    <source>
        <dbReference type="Google" id="ProtNLM"/>
    </source>
</evidence>
<evidence type="ECO:0000256" key="6">
    <source>
        <dbReference type="ARBA" id="ARBA00023002"/>
    </source>
</evidence>
<dbReference type="VEuPathDB" id="FungiDB:PV07_03433"/>
<dbReference type="Pfam" id="PF05721">
    <property type="entry name" value="PhyH"/>
    <property type="match status" value="1"/>
</dbReference>
<dbReference type="InterPro" id="IPR008775">
    <property type="entry name" value="Phytyl_CoA_dOase-like"/>
</dbReference>
<keyword evidence="6" id="KW-0560">Oxidoreductase</keyword>
<evidence type="ECO:0000313" key="8">
    <source>
        <dbReference type="EMBL" id="KIW31840.1"/>
    </source>
</evidence>
<organism evidence="8 9">
    <name type="scientific">Cladophialophora immunda</name>
    <dbReference type="NCBI Taxonomy" id="569365"/>
    <lineage>
        <taxon>Eukaryota</taxon>
        <taxon>Fungi</taxon>
        <taxon>Dikarya</taxon>
        <taxon>Ascomycota</taxon>
        <taxon>Pezizomycotina</taxon>
        <taxon>Eurotiomycetes</taxon>
        <taxon>Chaetothyriomycetidae</taxon>
        <taxon>Chaetothyriales</taxon>
        <taxon>Herpotrichiellaceae</taxon>
        <taxon>Cladophialophora</taxon>
    </lineage>
</organism>
<dbReference type="GeneID" id="27342627"/>
<dbReference type="GO" id="GO:0051213">
    <property type="term" value="F:dioxygenase activity"/>
    <property type="evidence" value="ECO:0007669"/>
    <property type="project" value="UniProtKB-KW"/>
</dbReference>
<keyword evidence="5" id="KW-0223">Dioxygenase</keyword>
<dbReference type="GO" id="GO:0046872">
    <property type="term" value="F:metal ion binding"/>
    <property type="evidence" value="ECO:0007669"/>
    <property type="project" value="UniProtKB-KW"/>
</dbReference>
<sequence>MDSSGPILMTEAVNNQPNSVCSFNRESVSVDDVVAALVRDGGCFVRNFMSKEDAAAIEREIRPYLDMDQPLNGDFFPKETRKVCGLAGKSPTFIKVAMGDSVYQQACERLLSSHSKSWYGGECMEHISKPILNAHTVFSISPGARAQALHRDDSIHHNVVPAISREDYRVGRDTAIGLFMAGKKTTQANGATRFVPKSHLQHTWDPPSEEGVVYAEMEPGDAFIMLASCYHGGSANTTENEERLLFGCFMCKGYLRQEENMPLAVPTEKIAQYPTEIQAKLGYDVSAPYLGWVDLRSPLEVLFGKESLTAIQ</sequence>
<dbReference type="RefSeq" id="XP_016252056.1">
    <property type="nucleotide sequence ID" value="XM_016390154.1"/>
</dbReference>
<dbReference type="PANTHER" id="PTHR20883">
    <property type="entry name" value="PHYTANOYL-COA DIOXYGENASE DOMAIN CONTAINING 1"/>
    <property type="match status" value="1"/>
</dbReference>
<dbReference type="SUPFAM" id="SSF51197">
    <property type="entry name" value="Clavaminate synthase-like"/>
    <property type="match status" value="1"/>
</dbReference>
<dbReference type="AlphaFoldDB" id="A0A0D2CP94"/>
<keyword evidence="9" id="KW-1185">Reference proteome</keyword>
<name>A0A0D2CP94_9EURO</name>
<evidence type="ECO:0000256" key="2">
    <source>
        <dbReference type="ARBA" id="ARBA00005830"/>
    </source>
</evidence>
<evidence type="ECO:0000256" key="7">
    <source>
        <dbReference type="ARBA" id="ARBA00023004"/>
    </source>
</evidence>
<dbReference type="PANTHER" id="PTHR20883:SF45">
    <property type="entry name" value="PHYTANOYL-COA DIOXYGENASE FAMILY PROTEIN"/>
    <property type="match status" value="1"/>
</dbReference>
<protein>
    <recommendedName>
        <fullName evidence="10">Phytanoyl-CoA dioxygenase</fullName>
    </recommendedName>
</protein>
<proteinExistence type="inferred from homology"/>
<keyword evidence="7" id="KW-0408">Iron</keyword>
<comment type="cofactor">
    <cofactor evidence="1">
        <name>Fe cation</name>
        <dbReference type="ChEBI" id="CHEBI:24875"/>
    </cofactor>
</comment>
<dbReference type="OrthoDB" id="445007at2759"/>
<comment type="similarity">
    <text evidence="2">Belongs to the PhyH family.</text>
</comment>
<evidence type="ECO:0000256" key="5">
    <source>
        <dbReference type="ARBA" id="ARBA00022964"/>
    </source>
</evidence>
<dbReference type="STRING" id="569365.A0A0D2CP94"/>
<keyword evidence="4" id="KW-0479">Metal-binding</keyword>
<dbReference type="Gene3D" id="2.60.120.620">
    <property type="entry name" value="q2cbj1_9rhob like domain"/>
    <property type="match status" value="1"/>
</dbReference>
<evidence type="ECO:0000313" key="9">
    <source>
        <dbReference type="Proteomes" id="UP000054466"/>
    </source>
</evidence>
<dbReference type="EMBL" id="KN847041">
    <property type="protein sequence ID" value="KIW31840.1"/>
    <property type="molecule type" value="Genomic_DNA"/>
</dbReference>
<evidence type="ECO:0000256" key="3">
    <source>
        <dbReference type="ARBA" id="ARBA00011738"/>
    </source>
</evidence>
<evidence type="ECO:0000256" key="4">
    <source>
        <dbReference type="ARBA" id="ARBA00022723"/>
    </source>
</evidence>
<gene>
    <name evidence="8" type="ORF">PV07_03433</name>
</gene>
<dbReference type="HOGENOM" id="CLU_047725_0_1_1"/>